<dbReference type="InterPro" id="IPR032675">
    <property type="entry name" value="LRR_dom_sf"/>
</dbReference>
<gene>
    <name evidence="4" type="ORF">HDK90DRAFT_7686</name>
</gene>
<feature type="domain" description="F-box" evidence="2">
    <location>
        <begin position="72"/>
        <end position="115"/>
    </location>
</feature>
<dbReference type="Gene3D" id="3.80.10.10">
    <property type="entry name" value="Ribonuclease Inhibitor"/>
    <property type="match status" value="3"/>
</dbReference>
<dbReference type="PANTHER" id="PTHR13318">
    <property type="entry name" value="PARTNER OF PAIRED, ISOFORM B-RELATED"/>
    <property type="match status" value="1"/>
</dbReference>
<protein>
    <submittedName>
        <fullName evidence="4">Uncharacterized protein</fullName>
    </submittedName>
</protein>
<dbReference type="Pfam" id="PF13516">
    <property type="entry name" value="LRR_6"/>
    <property type="match status" value="1"/>
</dbReference>
<dbReference type="PANTHER" id="PTHR13318:SF105">
    <property type="entry name" value="F-BOX_LRR-REPEAT PROTEIN 3"/>
    <property type="match status" value="1"/>
</dbReference>
<dbReference type="InterPro" id="IPR036047">
    <property type="entry name" value="F-box-like_dom_sf"/>
</dbReference>
<feature type="compositionally biased region" description="Basic and acidic residues" evidence="1">
    <location>
        <begin position="1"/>
        <end position="11"/>
    </location>
</feature>
<name>A0ABR1Z1N4_9PEZI</name>
<reference evidence="4 5" key="1">
    <citation type="submission" date="2024-04" db="EMBL/GenBank/DDBJ databases">
        <title>Phyllosticta paracitricarpa is synonymous to the EU quarantine fungus P. citricarpa based on phylogenomic analyses.</title>
        <authorList>
            <consortium name="Lawrence Berkeley National Laboratory"/>
            <person name="Van Ingen-Buijs V.A."/>
            <person name="Van Westerhoven A.C."/>
            <person name="Haridas S."/>
            <person name="Skiadas P."/>
            <person name="Martin F."/>
            <person name="Groenewald J.Z."/>
            <person name="Crous P.W."/>
            <person name="Seidl M.F."/>
        </authorList>
    </citation>
    <scope>NUCLEOTIDE SEQUENCE [LARGE SCALE GENOMIC DNA]</scope>
    <source>
        <strain evidence="4 5">CBS 123374</strain>
    </source>
</reference>
<organism evidence="4 5">
    <name type="scientific">Phyllosticta capitalensis</name>
    <dbReference type="NCBI Taxonomy" id="121624"/>
    <lineage>
        <taxon>Eukaryota</taxon>
        <taxon>Fungi</taxon>
        <taxon>Dikarya</taxon>
        <taxon>Ascomycota</taxon>
        <taxon>Pezizomycotina</taxon>
        <taxon>Dothideomycetes</taxon>
        <taxon>Dothideomycetes incertae sedis</taxon>
        <taxon>Botryosphaeriales</taxon>
        <taxon>Phyllostictaceae</taxon>
        <taxon>Phyllosticta</taxon>
    </lineage>
</organism>
<keyword evidence="5" id="KW-1185">Reference proteome</keyword>
<evidence type="ECO:0000259" key="2">
    <source>
        <dbReference type="Pfam" id="PF12937"/>
    </source>
</evidence>
<dbReference type="InterPro" id="IPR006553">
    <property type="entry name" value="Leu-rich_rpt_Cys-con_subtyp"/>
</dbReference>
<dbReference type="SMART" id="SM00367">
    <property type="entry name" value="LRR_CC"/>
    <property type="match status" value="12"/>
</dbReference>
<evidence type="ECO:0000313" key="5">
    <source>
        <dbReference type="Proteomes" id="UP001492380"/>
    </source>
</evidence>
<dbReference type="Proteomes" id="UP001492380">
    <property type="component" value="Unassembled WGS sequence"/>
</dbReference>
<dbReference type="Pfam" id="PF25372">
    <property type="entry name" value="DUF7885"/>
    <property type="match status" value="1"/>
</dbReference>
<evidence type="ECO:0000313" key="4">
    <source>
        <dbReference type="EMBL" id="KAK8246315.1"/>
    </source>
</evidence>
<evidence type="ECO:0000259" key="3">
    <source>
        <dbReference type="Pfam" id="PF25372"/>
    </source>
</evidence>
<dbReference type="InterPro" id="IPR001611">
    <property type="entry name" value="Leu-rich_rpt"/>
</dbReference>
<dbReference type="EMBL" id="JBBWRZ010000001">
    <property type="protein sequence ID" value="KAK8246315.1"/>
    <property type="molecule type" value="Genomic_DNA"/>
</dbReference>
<feature type="domain" description="F-box/LRR-repeat protein 15-like leucin rich repeat" evidence="3">
    <location>
        <begin position="243"/>
        <end position="484"/>
    </location>
</feature>
<proteinExistence type="predicted"/>
<feature type="region of interest" description="Disordered" evidence="1">
    <location>
        <begin position="1"/>
        <end position="53"/>
    </location>
</feature>
<feature type="compositionally biased region" description="Low complexity" evidence="1">
    <location>
        <begin position="43"/>
        <end position="52"/>
    </location>
</feature>
<dbReference type="SUPFAM" id="SSF81383">
    <property type="entry name" value="F-box domain"/>
    <property type="match status" value="1"/>
</dbReference>
<dbReference type="SUPFAM" id="SSF52047">
    <property type="entry name" value="RNI-like"/>
    <property type="match status" value="1"/>
</dbReference>
<accession>A0ABR1Z1N4</accession>
<evidence type="ECO:0000256" key="1">
    <source>
        <dbReference type="SAM" id="MobiDB-lite"/>
    </source>
</evidence>
<dbReference type="InterPro" id="IPR057207">
    <property type="entry name" value="FBXL15_LRR"/>
</dbReference>
<sequence length="602" mass="67247">MSRSRRQERVPGGRYSSESSASTSPERGVDDDGDSFMLQPNDSQSSVNSSTSEDLDAAYARDFEERCRISPISRLPAELMIAIFSKLSSPNDLKNCMLVAKDWARNSVGLLWHRPQTSKWPNLQCVAQAVMKVDSYFDYEPLVKRLNLSTLGAEVSDGTLLPFQRCKRIERLTLTNCNKLSDQSLTAMLEGNRSLLALDVTGIENLTDRTIDALAKNCMKLQGLNITDCRKITDESLEAVAGHCRNLKRLKFNNCYQLTDKSIMAFANNCRYILEIDLHNCRILEDASVTALMKEGRYLRELRLAHCMRITDHAFLSLPSDATYDGLRILDLTDCGELTDTGVQKIIAAAPRLRNLVLAKCRQITDRAVAAITKLGKNLHYIHLGHCSRITDAGVLQLVKVCTRIRYIDLACCQNLTDKSVEQLATLSKLKRIGLVKCGNITDRSIAALARQKHTGQVGLVLPSCLERVHLSYCTLLTLNGIHALLNNCPRLTHLSLTGVQAFLREDLLVFCREAPPEFNEHQRDVFCVFSGNGVTRLRDHLNQEETNQPYETDGTMYDDRDDADAINVNQQLPAMMGATALGEEMDEDLNEGFGEGSEFMG</sequence>
<comment type="caution">
    <text evidence="4">The sequence shown here is derived from an EMBL/GenBank/DDBJ whole genome shotgun (WGS) entry which is preliminary data.</text>
</comment>
<dbReference type="InterPro" id="IPR001810">
    <property type="entry name" value="F-box_dom"/>
</dbReference>
<dbReference type="Pfam" id="PF12937">
    <property type="entry name" value="F-box-like"/>
    <property type="match status" value="1"/>
</dbReference>